<evidence type="ECO:0000256" key="1">
    <source>
        <dbReference type="ARBA" id="ARBA00004589"/>
    </source>
</evidence>
<evidence type="ECO:0000256" key="2">
    <source>
        <dbReference type="ARBA" id="ARBA00022622"/>
    </source>
</evidence>
<evidence type="ECO:0000256" key="9">
    <source>
        <dbReference type="SAM" id="SignalP"/>
    </source>
</evidence>
<dbReference type="Pfam" id="PF17064">
    <property type="entry name" value="QVR"/>
    <property type="match status" value="1"/>
</dbReference>
<evidence type="ECO:0000256" key="7">
    <source>
        <dbReference type="ARBA" id="ARBA00023180"/>
    </source>
</evidence>
<evidence type="ECO:0008006" key="12">
    <source>
        <dbReference type="Google" id="ProtNLM"/>
    </source>
</evidence>
<keyword evidence="6" id="KW-0472">Membrane</keyword>
<dbReference type="PANTHER" id="PTHR33562:SF29">
    <property type="entry name" value="PROTEIN SLEEPLESS"/>
    <property type="match status" value="1"/>
</dbReference>
<keyword evidence="2" id="KW-0336">GPI-anchor</keyword>
<accession>A0A9P0G9Z1</accession>
<dbReference type="AlphaFoldDB" id="A0A9P0G9Z1"/>
<evidence type="ECO:0000256" key="4">
    <source>
        <dbReference type="ARBA" id="ARBA00022729"/>
    </source>
</evidence>
<dbReference type="InterPro" id="IPR050975">
    <property type="entry name" value="Sleep_regulator"/>
</dbReference>
<evidence type="ECO:0000256" key="3">
    <source>
        <dbReference type="ARBA" id="ARBA00022692"/>
    </source>
</evidence>
<sequence>MNVTYFITILFVYLLKQADCIKCYECFVVSHPDIAVDKSAHRLCKDFDYSSGFVRECKNSTFCTKSIIKTNMLGPKIEVERGCAKQIYSFMSYKNNQWYNEYKIIEDAYKDGCYNLNNQKRSVSVENCYCKSDLCNSSLTLIPHLYSYLWIIIFFINI</sequence>
<dbReference type="PANTHER" id="PTHR33562">
    <property type="entry name" value="ATILLA, ISOFORM B-RELATED-RELATED"/>
    <property type="match status" value="1"/>
</dbReference>
<protein>
    <recommendedName>
        <fullName evidence="12">Protein sleepless</fullName>
    </recommendedName>
</protein>
<dbReference type="OrthoDB" id="6329445at2759"/>
<keyword evidence="3" id="KW-0812">Transmembrane</keyword>
<dbReference type="GO" id="GO:0030431">
    <property type="term" value="P:sleep"/>
    <property type="evidence" value="ECO:0007669"/>
    <property type="project" value="InterPro"/>
</dbReference>
<feature type="chain" id="PRO_5040353143" description="Protein sleepless" evidence="9">
    <location>
        <begin position="21"/>
        <end position="158"/>
    </location>
</feature>
<name>A0A9P0G9Z1_9CUCU</name>
<dbReference type="EMBL" id="OV651831">
    <property type="protein sequence ID" value="CAH1105453.1"/>
    <property type="molecule type" value="Genomic_DNA"/>
</dbReference>
<organism evidence="10 11">
    <name type="scientific">Psylliodes chrysocephalus</name>
    <dbReference type="NCBI Taxonomy" id="3402493"/>
    <lineage>
        <taxon>Eukaryota</taxon>
        <taxon>Metazoa</taxon>
        <taxon>Ecdysozoa</taxon>
        <taxon>Arthropoda</taxon>
        <taxon>Hexapoda</taxon>
        <taxon>Insecta</taxon>
        <taxon>Pterygota</taxon>
        <taxon>Neoptera</taxon>
        <taxon>Endopterygota</taxon>
        <taxon>Coleoptera</taxon>
        <taxon>Polyphaga</taxon>
        <taxon>Cucujiformia</taxon>
        <taxon>Chrysomeloidea</taxon>
        <taxon>Chrysomelidae</taxon>
        <taxon>Galerucinae</taxon>
        <taxon>Alticini</taxon>
        <taxon>Psylliodes</taxon>
    </lineage>
</organism>
<keyword evidence="7" id="KW-0325">Glycoprotein</keyword>
<gene>
    <name evidence="10" type="ORF">PSYICH_LOCUS6174</name>
</gene>
<dbReference type="GO" id="GO:0098552">
    <property type="term" value="C:side of membrane"/>
    <property type="evidence" value="ECO:0007669"/>
    <property type="project" value="UniProtKB-KW"/>
</dbReference>
<proteinExistence type="predicted"/>
<feature type="signal peptide" evidence="9">
    <location>
        <begin position="1"/>
        <end position="20"/>
    </location>
</feature>
<reference evidence="10" key="1">
    <citation type="submission" date="2022-01" db="EMBL/GenBank/DDBJ databases">
        <authorList>
            <person name="King R."/>
        </authorList>
    </citation>
    <scope>NUCLEOTIDE SEQUENCE</scope>
</reference>
<dbReference type="GO" id="GO:0032222">
    <property type="term" value="P:regulation of synaptic transmission, cholinergic"/>
    <property type="evidence" value="ECO:0007669"/>
    <property type="project" value="InterPro"/>
</dbReference>
<keyword evidence="4 9" id="KW-0732">Signal</keyword>
<evidence type="ECO:0000313" key="11">
    <source>
        <dbReference type="Proteomes" id="UP001153636"/>
    </source>
</evidence>
<keyword evidence="11" id="KW-1185">Reference proteome</keyword>
<evidence type="ECO:0000256" key="8">
    <source>
        <dbReference type="ARBA" id="ARBA00023288"/>
    </source>
</evidence>
<dbReference type="Proteomes" id="UP001153636">
    <property type="component" value="Chromosome 19"/>
</dbReference>
<evidence type="ECO:0000256" key="5">
    <source>
        <dbReference type="ARBA" id="ARBA00022989"/>
    </source>
</evidence>
<keyword evidence="5" id="KW-1133">Transmembrane helix</keyword>
<evidence type="ECO:0000256" key="6">
    <source>
        <dbReference type="ARBA" id="ARBA00023136"/>
    </source>
</evidence>
<dbReference type="InterPro" id="IPR031424">
    <property type="entry name" value="QVR-like"/>
</dbReference>
<comment type="subcellular location">
    <subcellularLocation>
        <location evidence="1">Membrane</location>
        <topology evidence="1">Lipid-anchor</topology>
        <topology evidence="1">GPI-anchor</topology>
    </subcellularLocation>
</comment>
<keyword evidence="8" id="KW-0449">Lipoprotein</keyword>
<evidence type="ECO:0000313" key="10">
    <source>
        <dbReference type="EMBL" id="CAH1105453.1"/>
    </source>
</evidence>